<dbReference type="InterPro" id="IPR009057">
    <property type="entry name" value="Homeodomain-like_sf"/>
</dbReference>
<feature type="domain" description="HTH tetR-type" evidence="5">
    <location>
        <begin position="22"/>
        <end position="82"/>
    </location>
</feature>
<gene>
    <name evidence="6" type="ORF">DWB85_11295</name>
</gene>
<keyword evidence="2 4" id="KW-0238">DNA-binding</keyword>
<keyword evidence="3" id="KW-0804">Transcription</keyword>
<dbReference type="PROSITE" id="PS01081">
    <property type="entry name" value="HTH_TETR_1"/>
    <property type="match status" value="1"/>
</dbReference>
<dbReference type="PROSITE" id="PS50977">
    <property type="entry name" value="HTH_TETR_2"/>
    <property type="match status" value="1"/>
</dbReference>
<dbReference type="Pfam" id="PF00440">
    <property type="entry name" value="TetR_N"/>
    <property type="match status" value="1"/>
</dbReference>
<name>A0A3L7DY82_9GAMM</name>
<reference evidence="6 7" key="1">
    <citation type="submission" date="2018-07" db="EMBL/GenBank/DDBJ databases">
        <title>Halioglobus sp. genome submission.</title>
        <authorList>
            <person name="Ye M.-Q."/>
            <person name="Du Z.-J."/>
        </authorList>
    </citation>
    <scope>NUCLEOTIDE SEQUENCE [LARGE SCALE GENOMIC DNA]</scope>
    <source>
        <strain evidence="6 7">U0301</strain>
    </source>
</reference>
<dbReference type="PANTHER" id="PTHR30055">
    <property type="entry name" value="HTH-TYPE TRANSCRIPTIONAL REGULATOR RUTR"/>
    <property type="match status" value="1"/>
</dbReference>
<evidence type="ECO:0000313" key="6">
    <source>
        <dbReference type="EMBL" id="RLQ21599.1"/>
    </source>
</evidence>
<dbReference type="OrthoDB" id="9816320at2"/>
<dbReference type="Proteomes" id="UP000265509">
    <property type="component" value="Unassembled WGS sequence"/>
</dbReference>
<dbReference type="PRINTS" id="PR00455">
    <property type="entry name" value="HTHTETR"/>
</dbReference>
<evidence type="ECO:0000256" key="4">
    <source>
        <dbReference type="PROSITE-ProRule" id="PRU00335"/>
    </source>
</evidence>
<dbReference type="InterPro" id="IPR023772">
    <property type="entry name" value="DNA-bd_HTH_TetR-type_CS"/>
</dbReference>
<dbReference type="RefSeq" id="WP_117954617.1">
    <property type="nucleotide sequence ID" value="NZ_QRAN01000011.1"/>
</dbReference>
<evidence type="ECO:0000256" key="3">
    <source>
        <dbReference type="ARBA" id="ARBA00023163"/>
    </source>
</evidence>
<evidence type="ECO:0000313" key="7">
    <source>
        <dbReference type="Proteomes" id="UP000265509"/>
    </source>
</evidence>
<dbReference type="Gene3D" id="1.10.357.10">
    <property type="entry name" value="Tetracycline Repressor, domain 2"/>
    <property type="match status" value="1"/>
</dbReference>
<sequence>MTATRRQVELLEKNRPRQERAKRTYEAILAAAAELLVEVGVERISTNLIAERAGITVPALYRYFPNKYAVINALGASLMDRQNEIFHEWVETYHSPSQPERLLSHIYEVLRKTYDLTLEKTGGLEISQALRAVAPLQELRLTSHRLLADQLALYLAELQQGEVSPETLMQARLTVDIGYSLIEMALEDPSLEPDMVLRQGANMLAAAWQNEIIGRDPEGR</sequence>
<feature type="DNA-binding region" description="H-T-H motif" evidence="4">
    <location>
        <begin position="45"/>
        <end position="64"/>
    </location>
</feature>
<evidence type="ECO:0000256" key="1">
    <source>
        <dbReference type="ARBA" id="ARBA00023015"/>
    </source>
</evidence>
<comment type="caution">
    <text evidence="6">The sequence shown here is derived from an EMBL/GenBank/DDBJ whole genome shotgun (WGS) entry which is preliminary data.</text>
</comment>
<dbReference type="SUPFAM" id="SSF46689">
    <property type="entry name" value="Homeodomain-like"/>
    <property type="match status" value="1"/>
</dbReference>
<protein>
    <submittedName>
        <fullName evidence="6">TetR family transcriptional regulator</fullName>
    </submittedName>
</protein>
<dbReference type="PANTHER" id="PTHR30055:SF234">
    <property type="entry name" value="HTH-TYPE TRANSCRIPTIONAL REGULATOR BETI"/>
    <property type="match status" value="1"/>
</dbReference>
<dbReference type="GO" id="GO:0003700">
    <property type="term" value="F:DNA-binding transcription factor activity"/>
    <property type="evidence" value="ECO:0007669"/>
    <property type="project" value="TreeGrafter"/>
</dbReference>
<keyword evidence="7" id="KW-1185">Reference proteome</keyword>
<keyword evidence="1" id="KW-0805">Transcription regulation</keyword>
<dbReference type="InterPro" id="IPR050109">
    <property type="entry name" value="HTH-type_TetR-like_transc_reg"/>
</dbReference>
<dbReference type="GO" id="GO:0000976">
    <property type="term" value="F:transcription cis-regulatory region binding"/>
    <property type="evidence" value="ECO:0007669"/>
    <property type="project" value="TreeGrafter"/>
</dbReference>
<dbReference type="AlphaFoldDB" id="A0A3L7DY82"/>
<organism evidence="6 7">
    <name type="scientific">Seongchinamella sediminis</name>
    <dbReference type="NCBI Taxonomy" id="2283635"/>
    <lineage>
        <taxon>Bacteria</taxon>
        <taxon>Pseudomonadati</taxon>
        <taxon>Pseudomonadota</taxon>
        <taxon>Gammaproteobacteria</taxon>
        <taxon>Cellvibrionales</taxon>
        <taxon>Halieaceae</taxon>
        <taxon>Seongchinamella</taxon>
    </lineage>
</organism>
<evidence type="ECO:0000259" key="5">
    <source>
        <dbReference type="PROSITE" id="PS50977"/>
    </source>
</evidence>
<proteinExistence type="predicted"/>
<evidence type="ECO:0000256" key="2">
    <source>
        <dbReference type="ARBA" id="ARBA00023125"/>
    </source>
</evidence>
<accession>A0A3L7DY82</accession>
<dbReference type="InterPro" id="IPR001647">
    <property type="entry name" value="HTH_TetR"/>
</dbReference>
<dbReference type="EMBL" id="QRAN01000011">
    <property type="protein sequence ID" value="RLQ21599.1"/>
    <property type="molecule type" value="Genomic_DNA"/>
</dbReference>